<reference evidence="1" key="2">
    <citation type="journal article" date="2020" name="Nat. Commun.">
        <title>Large-scale genome sequencing of mycorrhizal fungi provides insights into the early evolution of symbiotic traits.</title>
        <authorList>
            <person name="Miyauchi S."/>
            <person name="Kiss E."/>
            <person name="Kuo A."/>
            <person name="Drula E."/>
            <person name="Kohler A."/>
            <person name="Sanchez-Garcia M."/>
            <person name="Morin E."/>
            <person name="Andreopoulos B."/>
            <person name="Barry K.W."/>
            <person name="Bonito G."/>
            <person name="Buee M."/>
            <person name="Carver A."/>
            <person name="Chen C."/>
            <person name="Cichocki N."/>
            <person name="Clum A."/>
            <person name="Culley D."/>
            <person name="Crous P.W."/>
            <person name="Fauchery L."/>
            <person name="Girlanda M."/>
            <person name="Hayes R.D."/>
            <person name="Keri Z."/>
            <person name="LaButti K."/>
            <person name="Lipzen A."/>
            <person name="Lombard V."/>
            <person name="Magnuson J."/>
            <person name="Maillard F."/>
            <person name="Murat C."/>
            <person name="Nolan M."/>
            <person name="Ohm R.A."/>
            <person name="Pangilinan J."/>
            <person name="Pereira M.F."/>
            <person name="Perotto S."/>
            <person name="Peter M."/>
            <person name="Pfister S."/>
            <person name="Riley R."/>
            <person name="Sitrit Y."/>
            <person name="Stielow J.B."/>
            <person name="Szollosi G."/>
            <person name="Zifcakova L."/>
            <person name="Stursova M."/>
            <person name="Spatafora J.W."/>
            <person name="Tedersoo L."/>
            <person name="Vaario L.M."/>
            <person name="Yamada A."/>
            <person name="Yan M."/>
            <person name="Wang P."/>
            <person name="Xu J."/>
            <person name="Bruns T."/>
            <person name="Baldrian P."/>
            <person name="Vilgalys R."/>
            <person name="Dunand C."/>
            <person name="Henrissat B."/>
            <person name="Grigoriev I.V."/>
            <person name="Hibbett D."/>
            <person name="Nagy L.G."/>
            <person name="Martin F.M."/>
        </authorList>
    </citation>
    <scope>NUCLEOTIDE SEQUENCE</scope>
    <source>
        <strain evidence="1">BED1</strain>
    </source>
</reference>
<dbReference type="EMBL" id="WHUW01000029">
    <property type="protein sequence ID" value="KAF8434389.1"/>
    <property type="molecule type" value="Genomic_DNA"/>
</dbReference>
<organism evidence="1 2">
    <name type="scientific">Boletus edulis BED1</name>
    <dbReference type="NCBI Taxonomy" id="1328754"/>
    <lineage>
        <taxon>Eukaryota</taxon>
        <taxon>Fungi</taxon>
        <taxon>Dikarya</taxon>
        <taxon>Basidiomycota</taxon>
        <taxon>Agaricomycotina</taxon>
        <taxon>Agaricomycetes</taxon>
        <taxon>Agaricomycetidae</taxon>
        <taxon>Boletales</taxon>
        <taxon>Boletineae</taxon>
        <taxon>Boletaceae</taxon>
        <taxon>Boletoideae</taxon>
        <taxon>Boletus</taxon>
    </lineage>
</organism>
<evidence type="ECO:0000313" key="1">
    <source>
        <dbReference type="EMBL" id="KAF8434389.1"/>
    </source>
</evidence>
<proteinExistence type="predicted"/>
<evidence type="ECO:0000313" key="2">
    <source>
        <dbReference type="Proteomes" id="UP001194468"/>
    </source>
</evidence>
<sequence length="351" mass="39044">METCAEHKVSLSTVLQEAFIADHTPMYWAIVNYRQELLVALLVHSRPLSIQTVSDIRRACLVTSNQALFHALRTCRYPFHGTDGIQAPSLRTASDNLLLGNRPMDEICIQQASDQTFVVSFDIHLWQRRMKAVGQVGFEFIASSRMWSVTFFSTDPGSPVAASGKSRRGTNAWHVMISLMESSSPTFFDSRLVVDVPLPLAPEPIQTPRLREARSTTFPSSTRNPLPPFLEDRCPSFNLPPPTHPLRCSLSSPRSSTTTTPPISIQLGCGNRQLGRRASAREPMEIPATRPDTWSDHGQGYTNAIVAPLGEGLESQLLYEHSRYLLPDGTLRGRLEARLVKTESSKDCIIC</sequence>
<protein>
    <submittedName>
        <fullName evidence="1">Uncharacterized protein</fullName>
    </submittedName>
</protein>
<dbReference type="Proteomes" id="UP001194468">
    <property type="component" value="Unassembled WGS sequence"/>
</dbReference>
<name>A0AAD4GBE9_BOLED</name>
<keyword evidence="2" id="KW-1185">Reference proteome</keyword>
<accession>A0AAD4GBE9</accession>
<dbReference type="AlphaFoldDB" id="A0AAD4GBE9"/>
<gene>
    <name evidence="1" type="ORF">L210DRAFT_2605849</name>
</gene>
<reference evidence="1" key="1">
    <citation type="submission" date="2019-10" db="EMBL/GenBank/DDBJ databases">
        <authorList>
            <consortium name="DOE Joint Genome Institute"/>
            <person name="Kuo A."/>
            <person name="Miyauchi S."/>
            <person name="Kiss E."/>
            <person name="Drula E."/>
            <person name="Kohler A."/>
            <person name="Sanchez-Garcia M."/>
            <person name="Andreopoulos B."/>
            <person name="Barry K.W."/>
            <person name="Bonito G."/>
            <person name="Buee M."/>
            <person name="Carver A."/>
            <person name="Chen C."/>
            <person name="Cichocki N."/>
            <person name="Clum A."/>
            <person name="Culley D."/>
            <person name="Crous P.W."/>
            <person name="Fauchery L."/>
            <person name="Girlanda M."/>
            <person name="Hayes R."/>
            <person name="Keri Z."/>
            <person name="LaButti K."/>
            <person name="Lipzen A."/>
            <person name="Lombard V."/>
            <person name="Magnuson J."/>
            <person name="Maillard F."/>
            <person name="Morin E."/>
            <person name="Murat C."/>
            <person name="Nolan M."/>
            <person name="Ohm R."/>
            <person name="Pangilinan J."/>
            <person name="Pereira M."/>
            <person name="Perotto S."/>
            <person name="Peter M."/>
            <person name="Riley R."/>
            <person name="Sitrit Y."/>
            <person name="Stielow B."/>
            <person name="Szollosi G."/>
            <person name="Zifcakova L."/>
            <person name="Stursova M."/>
            <person name="Spatafora J.W."/>
            <person name="Tedersoo L."/>
            <person name="Vaario L.-M."/>
            <person name="Yamada A."/>
            <person name="Yan M."/>
            <person name="Wang P."/>
            <person name="Xu J."/>
            <person name="Bruns T."/>
            <person name="Baldrian P."/>
            <person name="Vilgalys R."/>
            <person name="Henrissat B."/>
            <person name="Grigoriev I.V."/>
            <person name="Hibbett D."/>
            <person name="Nagy L.G."/>
            <person name="Martin F.M."/>
        </authorList>
    </citation>
    <scope>NUCLEOTIDE SEQUENCE</scope>
    <source>
        <strain evidence="1">BED1</strain>
    </source>
</reference>
<comment type="caution">
    <text evidence="1">The sequence shown here is derived from an EMBL/GenBank/DDBJ whole genome shotgun (WGS) entry which is preliminary data.</text>
</comment>